<proteinExistence type="inferred from homology"/>
<dbReference type="EMBL" id="CAJVCH010038188">
    <property type="protein sequence ID" value="CAG7716383.1"/>
    <property type="molecule type" value="Genomic_DNA"/>
</dbReference>
<dbReference type="GO" id="GO:0006508">
    <property type="term" value="P:proteolysis"/>
    <property type="evidence" value="ECO:0007669"/>
    <property type="project" value="InterPro"/>
</dbReference>
<dbReference type="GO" id="GO:0004252">
    <property type="term" value="F:serine-type endopeptidase activity"/>
    <property type="evidence" value="ECO:0007669"/>
    <property type="project" value="InterPro"/>
</dbReference>
<evidence type="ECO:0000256" key="1">
    <source>
        <dbReference type="ARBA" id="ARBA00023157"/>
    </source>
</evidence>
<organism evidence="4 5">
    <name type="scientific">Allacma fusca</name>
    <dbReference type="NCBI Taxonomy" id="39272"/>
    <lineage>
        <taxon>Eukaryota</taxon>
        <taxon>Metazoa</taxon>
        <taxon>Ecdysozoa</taxon>
        <taxon>Arthropoda</taxon>
        <taxon>Hexapoda</taxon>
        <taxon>Collembola</taxon>
        <taxon>Symphypleona</taxon>
        <taxon>Sminthuridae</taxon>
        <taxon>Allacma</taxon>
    </lineage>
</organism>
<dbReference type="Proteomes" id="UP000708208">
    <property type="component" value="Unassembled WGS sequence"/>
</dbReference>
<dbReference type="OrthoDB" id="10683945at2759"/>
<dbReference type="AlphaFoldDB" id="A0A8J2J8F2"/>
<evidence type="ECO:0000259" key="3">
    <source>
        <dbReference type="PROSITE" id="PS50240"/>
    </source>
</evidence>
<evidence type="ECO:0000313" key="4">
    <source>
        <dbReference type="EMBL" id="CAG7716383.1"/>
    </source>
</evidence>
<comment type="similarity">
    <text evidence="2">Belongs to the peptidase S1 family. CLIP subfamily.</text>
</comment>
<sequence length="477" mass="51653">MGPKVKELLLPLAVVVFHLGICTAFEIPFFGGRPNIEILNGSNSSVDPDSKLHLLMPHIFIIPLNQLEAENMIPEASINFTGVPSVEFEKLKNSAKTAGLSEPKADRLVRAAKIMNMTFDELAEARKILSSPTTSADFADQVRQKSFKFYTHGGLKQNETQRLVRAIMQSNMNSTHVNNLVDVMTQHAPTTADLNLLADHLESNGTSNSNGTFKSNVTNNVDKQGNSSAWFSVPLPQDQESQRKARESSVDSFIFSSTRNCGVSPQVVPSRLSNVAAASCILNYKKNNLALKIVLGAWSFPPDASNSQPQLAVYSKAAVLHPSYVEGSADIKNNIGLIRLYEEVNFDQYPHIFPICIVGLSIIDPKALSNQCKVQGWPNLQNVDTKHAKSFIAGGEVQTNTTGCTPANSCVTGTACKANEGSAVACPGSSLRYYQWGIVASQPKCAPGASVSVSTVSIFDNYDFILNYLKAPNPNSA</sequence>
<dbReference type="PANTHER" id="PTHR24256">
    <property type="entry name" value="TRYPTASE-RELATED"/>
    <property type="match status" value="1"/>
</dbReference>
<accession>A0A8J2J8F2</accession>
<evidence type="ECO:0000313" key="5">
    <source>
        <dbReference type="Proteomes" id="UP000708208"/>
    </source>
</evidence>
<dbReference type="InterPro" id="IPR001254">
    <property type="entry name" value="Trypsin_dom"/>
</dbReference>
<reference evidence="4" key="1">
    <citation type="submission" date="2021-06" db="EMBL/GenBank/DDBJ databases">
        <authorList>
            <person name="Hodson N. C."/>
            <person name="Mongue J. A."/>
            <person name="Jaron S. K."/>
        </authorList>
    </citation>
    <scope>NUCLEOTIDE SEQUENCE</scope>
</reference>
<gene>
    <name evidence="4" type="ORF">AFUS01_LOCUS5896</name>
</gene>
<evidence type="ECO:0000256" key="2">
    <source>
        <dbReference type="ARBA" id="ARBA00024195"/>
    </source>
</evidence>
<comment type="caution">
    <text evidence="4">The sequence shown here is derived from an EMBL/GenBank/DDBJ whole genome shotgun (WGS) entry which is preliminary data.</text>
</comment>
<dbReference type="InterPro" id="IPR051487">
    <property type="entry name" value="Ser/Thr_Proteases_Immune/Dev"/>
</dbReference>
<keyword evidence="1" id="KW-1015">Disulfide bond</keyword>
<protein>
    <recommendedName>
        <fullName evidence="3">Peptidase S1 domain-containing protein</fullName>
    </recommendedName>
</protein>
<name>A0A8J2J8F2_9HEXA</name>
<feature type="domain" description="Peptidase S1" evidence="3">
    <location>
        <begin position="261"/>
        <end position="470"/>
    </location>
</feature>
<keyword evidence="5" id="KW-1185">Reference proteome</keyword>
<dbReference type="PROSITE" id="PS50240">
    <property type="entry name" value="TRYPSIN_DOM"/>
    <property type="match status" value="1"/>
</dbReference>